<gene>
    <name evidence="6" type="ORF">NCTC13316_02427</name>
</gene>
<dbReference type="Pfam" id="PF24827">
    <property type="entry name" value="AstE_AspA_cat"/>
    <property type="match status" value="1"/>
</dbReference>
<dbReference type="RefSeq" id="WP_115331883.1">
    <property type="nucleotide sequence ID" value="NZ_CAAAHP010000005.1"/>
</dbReference>
<keyword evidence="7" id="KW-1185">Reference proteome</keyword>
<dbReference type="PANTHER" id="PTHR37326:SF2">
    <property type="entry name" value="SUCCINYLGLUTAMATE DESUCCINYLASE_ASPARTOACYLASE FAMILY PROTEIN"/>
    <property type="match status" value="1"/>
</dbReference>
<dbReference type="InterPro" id="IPR043795">
    <property type="entry name" value="N-alpha-Ac-DABA-like"/>
</dbReference>
<evidence type="ECO:0000256" key="1">
    <source>
        <dbReference type="ARBA" id="ARBA00001947"/>
    </source>
</evidence>
<dbReference type="OrthoDB" id="9782876at2"/>
<dbReference type="CDD" id="cd06251">
    <property type="entry name" value="M14_ASTE_ASPA-like"/>
    <property type="match status" value="1"/>
</dbReference>
<sequence>MANRKINKPFTLCSEIIAPGKMHTILCDFSNFYTSRRMKVPIHIFHGKEAGPRFFILSTLHGNELNGIEIINRLHKHQALKKLKGTLITVPVANPFGLILKTRQAAGQDINRAFPGSKKGQLASRLAYFLSEDIIKKCDYGLDLHSGGKNLFNMPQVRIDTSMEKLCDLAEAFGVSIIDSPVRKKSLRGFTMKLSIPLLVFEAGEAEKINDECIEIGLQSVLNVLAGLDMINGKWSKKRSKPTYYRELIWIRAPAGGLLLNYKPINGHIKKNQVLAEILDPFDLDSAQQVKAPCAGTIVAKSTAPLVNEGDPLFHFAPDSKKTS</sequence>
<organism evidence="6 7">
    <name type="scientific">Legionella busanensis</name>
    <dbReference type="NCBI Taxonomy" id="190655"/>
    <lineage>
        <taxon>Bacteria</taxon>
        <taxon>Pseudomonadati</taxon>
        <taxon>Pseudomonadota</taxon>
        <taxon>Gammaproteobacteria</taxon>
        <taxon>Legionellales</taxon>
        <taxon>Legionellaceae</taxon>
        <taxon>Legionella</taxon>
    </lineage>
</organism>
<dbReference type="PANTHER" id="PTHR37326">
    <property type="entry name" value="BLL3975 PROTEIN"/>
    <property type="match status" value="1"/>
</dbReference>
<evidence type="ECO:0000256" key="4">
    <source>
        <dbReference type="ARBA" id="ARBA00022833"/>
    </source>
</evidence>
<dbReference type="InterPro" id="IPR053138">
    <property type="entry name" value="N-alpha-Ac-DABA_deacetylase"/>
</dbReference>
<evidence type="ECO:0000313" key="6">
    <source>
        <dbReference type="EMBL" id="STX52314.1"/>
    </source>
</evidence>
<dbReference type="InterPro" id="IPR055438">
    <property type="entry name" value="AstE_AspA_cat"/>
</dbReference>
<dbReference type="GO" id="GO:0046872">
    <property type="term" value="F:metal ion binding"/>
    <property type="evidence" value="ECO:0007669"/>
    <property type="project" value="UniProtKB-KW"/>
</dbReference>
<protein>
    <submittedName>
        <fullName evidence="6">Succinylglutamate desuccinylase / aspartoacylase family</fullName>
    </submittedName>
</protein>
<dbReference type="PIRSF" id="PIRSF039012">
    <property type="entry name" value="ASP"/>
    <property type="match status" value="1"/>
</dbReference>
<accession>A0A378JM74</accession>
<comment type="cofactor">
    <cofactor evidence="1">
        <name>Zn(2+)</name>
        <dbReference type="ChEBI" id="CHEBI:29105"/>
    </cofactor>
</comment>
<dbReference type="GO" id="GO:0016811">
    <property type="term" value="F:hydrolase activity, acting on carbon-nitrogen (but not peptide) bonds, in linear amides"/>
    <property type="evidence" value="ECO:0007669"/>
    <property type="project" value="InterPro"/>
</dbReference>
<evidence type="ECO:0000313" key="7">
    <source>
        <dbReference type="Proteomes" id="UP000254794"/>
    </source>
</evidence>
<reference evidence="6 7" key="1">
    <citation type="submission" date="2018-06" db="EMBL/GenBank/DDBJ databases">
        <authorList>
            <consortium name="Pathogen Informatics"/>
            <person name="Doyle S."/>
        </authorList>
    </citation>
    <scope>NUCLEOTIDE SEQUENCE [LARGE SCALE GENOMIC DNA]</scope>
    <source>
        <strain evidence="6 7">NCTC13316</strain>
    </source>
</reference>
<name>A0A378JM74_9GAMM</name>
<evidence type="ECO:0000256" key="3">
    <source>
        <dbReference type="ARBA" id="ARBA00022801"/>
    </source>
</evidence>
<evidence type="ECO:0000259" key="5">
    <source>
        <dbReference type="Pfam" id="PF24827"/>
    </source>
</evidence>
<feature type="domain" description="Succinylglutamate desuccinylase/Aspartoacylase catalytic" evidence="5">
    <location>
        <begin position="51"/>
        <end position="226"/>
    </location>
</feature>
<dbReference type="Proteomes" id="UP000254794">
    <property type="component" value="Unassembled WGS sequence"/>
</dbReference>
<dbReference type="GO" id="GO:0016788">
    <property type="term" value="F:hydrolase activity, acting on ester bonds"/>
    <property type="evidence" value="ECO:0007669"/>
    <property type="project" value="InterPro"/>
</dbReference>
<proteinExistence type="predicted"/>
<keyword evidence="2" id="KW-0479">Metal-binding</keyword>
<keyword evidence="4" id="KW-0862">Zinc</keyword>
<dbReference type="Gene3D" id="3.40.630.10">
    <property type="entry name" value="Zn peptidases"/>
    <property type="match status" value="1"/>
</dbReference>
<keyword evidence="3" id="KW-0378">Hydrolase</keyword>
<dbReference type="EMBL" id="UGOD01000001">
    <property type="protein sequence ID" value="STX52314.1"/>
    <property type="molecule type" value="Genomic_DNA"/>
</dbReference>
<evidence type="ECO:0000256" key="2">
    <source>
        <dbReference type="ARBA" id="ARBA00022723"/>
    </source>
</evidence>
<dbReference type="SUPFAM" id="SSF53187">
    <property type="entry name" value="Zn-dependent exopeptidases"/>
    <property type="match status" value="1"/>
</dbReference>
<dbReference type="AlphaFoldDB" id="A0A378JM74"/>